<organism evidence="5 6">
    <name type="scientific">Pyrrhoderma noxium</name>
    <dbReference type="NCBI Taxonomy" id="2282107"/>
    <lineage>
        <taxon>Eukaryota</taxon>
        <taxon>Fungi</taxon>
        <taxon>Dikarya</taxon>
        <taxon>Basidiomycota</taxon>
        <taxon>Agaricomycotina</taxon>
        <taxon>Agaricomycetes</taxon>
        <taxon>Hymenochaetales</taxon>
        <taxon>Hymenochaetaceae</taxon>
        <taxon>Pyrrhoderma</taxon>
    </lineage>
</organism>
<dbReference type="SMART" id="SM00298">
    <property type="entry name" value="CHROMO"/>
    <property type="match status" value="1"/>
</dbReference>
<protein>
    <recommendedName>
        <fullName evidence="4">Chromo domain-containing protein</fullName>
    </recommendedName>
</protein>
<reference evidence="5 6" key="1">
    <citation type="journal article" date="2017" name="Mol. Ecol.">
        <title>Comparative and population genomic landscape of Phellinus noxius: A hypervariable fungus causing root rot in trees.</title>
        <authorList>
            <person name="Chung C.L."/>
            <person name="Lee T.J."/>
            <person name="Akiba M."/>
            <person name="Lee H.H."/>
            <person name="Kuo T.H."/>
            <person name="Liu D."/>
            <person name="Ke H.M."/>
            <person name="Yokoi T."/>
            <person name="Roa M.B."/>
            <person name="Lu M.J."/>
            <person name="Chang Y.Y."/>
            <person name="Ann P.J."/>
            <person name="Tsai J.N."/>
            <person name="Chen C.Y."/>
            <person name="Tzean S.S."/>
            <person name="Ota Y."/>
            <person name="Hattori T."/>
            <person name="Sahashi N."/>
            <person name="Liou R.F."/>
            <person name="Kikuchi T."/>
            <person name="Tsai I.J."/>
        </authorList>
    </citation>
    <scope>NUCLEOTIDE SEQUENCE [LARGE SCALE GENOMIC DNA]</scope>
    <source>
        <strain evidence="5 6">FFPRI411160</strain>
    </source>
</reference>
<feature type="region of interest" description="Disordered" evidence="3">
    <location>
        <begin position="246"/>
        <end position="275"/>
    </location>
</feature>
<dbReference type="STRING" id="2282107.A0A286UQP4"/>
<dbReference type="InterPro" id="IPR023780">
    <property type="entry name" value="Chromo_domain"/>
</dbReference>
<dbReference type="SUPFAM" id="SSF54160">
    <property type="entry name" value="Chromo domain-like"/>
    <property type="match status" value="1"/>
</dbReference>
<comment type="caution">
    <text evidence="5">The sequence shown here is derived from an EMBL/GenBank/DDBJ whole genome shotgun (WGS) entry which is preliminary data.</text>
</comment>
<feature type="compositionally biased region" description="Low complexity" evidence="3">
    <location>
        <begin position="246"/>
        <end position="258"/>
    </location>
</feature>
<gene>
    <name evidence="5" type="ORF">PNOK_0184700</name>
</gene>
<dbReference type="Gene3D" id="2.40.50.40">
    <property type="match status" value="1"/>
</dbReference>
<dbReference type="EMBL" id="NBII01000002">
    <property type="protein sequence ID" value="PAV21890.1"/>
    <property type="molecule type" value="Genomic_DNA"/>
</dbReference>
<evidence type="ECO:0000313" key="5">
    <source>
        <dbReference type="EMBL" id="PAV21890.1"/>
    </source>
</evidence>
<accession>A0A286UQP4</accession>
<evidence type="ECO:0000313" key="6">
    <source>
        <dbReference type="Proteomes" id="UP000217199"/>
    </source>
</evidence>
<dbReference type="InterPro" id="IPR016197">
    <property type="entry name" value="Chromo-like_dom_sf"/>
</dbReference>
<dbReference type="InParanoid" id="A0A286UQP4"/>
<evidence type="ECO:0000256" key="1">
    <source>
        <dbReference type="ARBA" id="ARBA00004123"/>
    </source>
</evidence>
<dbReference type="InterPro" id="IPR000953">
    <property type="entry name" value="Chromo/chromo_shadow_dom"/>
</dbReference>
<dbReference type="Proteomes" id="UP000217199">
    <property type="component" value="Unassembled WGS sequence"/>
</dbReference>
<proteinExistence type="predicted"/>
<dbReference type="OrthoDB" id="433924at2759"/>
<keyword evidence="2" id="KW-0539">Nucleus</keyword>
<feature type="domain" description="Chromo" evidence="4">
    <location>
        <begin position="28"/>
        <end position="88"/>
    </location>
</feature>
<evidence type="ECO:0000256" key="2">
    <source>
        <dbReference type="ARBA" id="ARBA00023242"/>
    </source>
</evidence>
<sequence length="870" mass="99609">MGKGSTNEINSESSNSDIDSEPDSETVYYVEVIKGARVNEDNDFEYKVKWYEYGTEDETWEPTENVKDCDRLLKSFWKEVGKEHKRNPGPAGSEYIPSPTWIRKEQARFLKEMDDLAEKKRKKAERKEAKRKAYLRNRAALQEKKARAEKKAEKKAEAENEQATNSSNDLLGLFTDPEDEPMTDTKKHQKFKKDNSKTATLKPEKIEAVGSKRAASSGSSLNVFPVRTTNKYSGLKISKVPQAGTATSTTIASPSTLTPVEPGPSRITDPIRPPKPAPISHVEYRHRDSSAGSNPLSSFLPSVPRIPKARSPVEPPVASGEAVDNFLATFLPFNVSEAPRLGNQNIILPKEKPKNEFFVSERNWTWFGDLFLDISGQDMAERLCEIAIGNIRDVSDKGLKMKFVLEKMDSLRFSKTYNRSEINNILPGLKRVDQFAKISARNQHDRGGFLPFVKYLQMRKLVICCAFMSTYGHVAEMVIFPYSNRELSERLKVPEFYGGSDTLVLALLPWHIKPSEYNLKYLKEDEIKDFEFEHSISKIPKMFHPMTQKPDMQYILRILQIEHWFIEFLPMRIYCIWAHNIERPAQGATQRYNGSDTKALVSLLQNLKAVDRGHNNLETRVVFVHVSSLRSISNMPLLAERRSAKPETRFVTYGTHDYTNPLTWGFREIYPTGGIVTFTATALLEDPDTIARAIERIDRHPLWACYIHPSVLSVFIRVTCPDMDPIALFQTMPFLWGNILDLIIEGKVALMCSPDNELAPGEESWEVKQITNTFKTPLDLVREGYTTFIQLFSDKNELEIRRSVERIISSDLAKMQSEQAICENYRRFVVIKGTKETDIAWNKDNFEWRTTQEFSFMDDYFKSEDELAPT</sequence>
<feature type="compositionally biased region" description="Basic and acidic residues" evidence="3">
    <location>
        <begin position="141"/>
        <end position="158"/>
    </location>
</feature>
<feature type="compositionally biased region" description="Low complexity" evidence="3">
    <location>
        <begin position="7"/>
        <end position="17"/>
    </location>
</feature>
<comment type="subcellular location">
    <subcellularLocation>
        <location evidence="1">Nucleus</location>
    </subcellularLocation>
</comment>
<dbReference type="Pfam" id="PF00385">
    <property type="entry name" value="Chromo"/>
    <property type="match status" value="1"/>
</dbReference>
<name>A0A286UQP4_9AGAM</name>
<feature type="region of interest" description="Disordered" evidence="3">
    <location>
        <begin position="138"/>
        <end position="197"/>
    </location>
</feature>
<dbReference type="InterPro" id="IPR051219">
    <property type="entry name" value="Heterochromatin_chromo-domain"/>
</dbReference>
<dbReference type="GO" id="GO:0005634">
    <property type="term" value="C:nucleus"/>
    <property type="evidence" value="ECO:0007669"/>
    <property type="project" value="UniProtKB-SubCell"/>
</dbReference>
<evidence type="ECO:0000259" key="4">
    <source>
        <dbReference type="PROSITE" id="PS50013"/>
    </source>
</evidence>
<dbReference type="PROSITE" id="PS50013">
    <property type="entry name" value="CHROMO_2"/>
    <property type="match status" value="1"/>
</dbReference>
<dbReference type="GO" id="GO:0006338">
    <property type="term" value="P:chromatin remodeling"/>
    <property type="evidence" value="ECO:0007669"/>
    <property type="project" value="UniProtKB-ARBA"/>
</dbReference>
<dbReference type="PANTHER" id="PTHR22812">
    <property type="entry name" value="CHROMOBOX PROTEIN"/>
    <property type="match status" value="1"/>
</dbReference>
<keyword evidence="6" id="KW-1185">Reference proteome</keyword>
<evidence type="ECO:0000256" key="3">
    <source>
        <dbReference type="SAM" id="MobiDB-lite"/>
    </source>
</evidence>
<feature type="region of interest" description="Disordered" evidence="3">
    <location>
        <begin position="1"/>
        <end position="24"/>
    </location>
</feature>
<dbReference type="AlphaFoldDB" id="A0A286UQP4"/>